<dbReference type="InterPro" id="IPR014710">
    <property type="entry name" value="RmlC-like_jellyroll"/>
</dbReference>
<dbReference type="Pfam" id="PF00027">
    <property type="entry name" value="cNMP_binding"/>
    <property type="match status" value="2"/>
</dbReference>
<accession>A0ABN0P0S1</accession>
<dbReference type="EMBL" id="AWVH01000006">
    <property type="protein sequence ID" value="ERJ94064.1"/>
    <property type="molecule type" value="Genomic_DNA"/>
</dbReference>
<dbReference type="SUPFAM" id="SSF46785">
    <property type="entry name" value="Winged helix' DNA-binding domain"/>
    <property type="match status" value="1"/>
</dbReference>
<sequence>MDFFLFLGYNEKKWTLKRGIGMPKAIQYTKGSIIYFAGDRDERIFILQQGLIILKSTDIETGMPKTEYIKQGEFFGVKSALGHFPREETATVAAGSIAVAFSVAEFEKNFSSNKAVIMKMLKVFSNQLRAIHRKTESILDSSIDINQMCGLMSVAQSFFTDAQYQACCDVCLKLLTGFPDAPNKNEAAKLFTDAKRRLSVQKQRDDSRRGTDEKNTYAAFAMHSPSHASLLKQFSLPAFSRFARTFEAGSVIIAEYERGDNFYLILSGLVQLVKCVNGEKKNLDILRPAEFFGEMAILENSPRSATALALEKVEVLEFNKENFEILITGNPYIALILLKLFCKRIYDQKRRLKILVIEDIQARLADVFVMFDEMNPPPNPNDKTRRFNLTVQDISHWAGLPVETAREEINKFVEKHRIEIFDSYITVNNIADMRRIVDTRSALHYK</sequence>
<dbReference type="InterPro" id="IPR050397">
    <property type="entry name" value="Env_Response_Regulators"/>
</dbReference>
<proteinExistence type="predicted"/>
<reference evidence="2 3" key="1">
    <citation type="submission" date="2013-08" db="EMBL/GenBank/DDBJ databases">
        <authorList>
            <person name="Weinstock G."/>
            <person name="Sodergren E."/>
            <person name="Wylie T."/>
            <person name="Fulton L."/>
            <person name="Fulton R."/>
            <person name="Fronick C."/>
            <person name="O'Laughlin M."/>
            <person name="Godfrey J."/>
            <person name="Miner T."/>
            <person name="Herter B."/>
            <person name="Appelbaum E."/>
            <person name="Cordes M."/>
            <person name="Lek S."/>
            <person name="Wollam A."/>
            <person name="Pepin K.H."/>
            <person name="Palsikar V.B."/>
            <person name="Mitreva M."/>
            <person name="Wilson R.K."/>
        </authorList>
    </citation>
    <scope>NUCLEOTIDE SEQUENCE [LARGE SCALE GENOMIC DNA]</scope>
    <source>
        <strain evidence="2 3">ATCC 700332</strain>
    </source>
</reference>
<keyword evidence="3" id="KW-1185">Reference proteome</keyword>
<dbReference type="PRINTS" id="PR00103">
    <property type="entry name" value="CAMPKINASE"/>
</dbReference>
<comment type="caution">
    <text evidence="2">The sequence shown here is derived from an EMBL/GenBank/DDBJ whole genome shotgun (WGS) entry which is preliminary data.</text>
</comment>
<dbReference type="InterPro" id="IPR036390">
    <property type="entry name" value="WH_DNA-bd_sf"/>
</dbReference>
<feature type="domain" description="Cyclic nucleotide-binding" evidence="1">
    <location>
        <begin position="28"/>
        <end position="127"/>
    </location>
</feature>
<evidence type="ECO:0000259" key="1">
    <source>
        <dbReference type="PROSITE" id="PS50042"/>
    </source>
</evidence>
<dbReference type="InterPro" id="IPR018488">
    <property type="entry name" value="cNMP-bd_CS"/>
</dbReference>
<protein>
    <submittedName>
        <fullName evidence="2">Cyclic nucleotide-binding domain protein</fullName>
    </submittedName>
</protein>
<dbReference type="InterPro" id="IPR000595">
    <property type="entry name" value="cNMP-bd_dom"/>
</dbReference>
<dbReference type="PROSITE" id="PS00889">
    <property type="entry name" value="CNMP_BINDING_2"/>
    <property type="match status" value="1"/>
</dbReference>
<evidence type="ECO:0000313" key="3">
    <source>
        <dbReference type="Proteomes" id="UP000016649"/>
    </source>
</evidence>
<dbReference type="SMART" id="SM00100">
    <property type="entry name" value="cNMP"/>
    <property type="match status" value="2"/>
</dbReference>
<evidence type="ECO:0000313" key="2">
    <source>
        <dbReference type="EMBL" id="ERJ94064.1"/>
    </source>
</evidence>
<dbReference type="InterPro" id="IPR018490">
    <property type="entry name" value="cNMP-bd_dom_sf"/>
</dbReference>
<dbReference type="Gene3D" id="2.60.120.10">
    <property type="entry name" value="Jelly Rolls"/>
    <property type="match status" value="2"/>
</dbReference>
<name>A0ABN0P0S1_TRELE</name>
<feature type="domain" description="Cyclic nucleotide-binding" evidence="1">
    <location>
        <begin position="244"/>
        <end position="344"/>
    </location>
</feature>
<dbReference type="PANTHER" id="PTHR24567">
    <property type="entry name" value="CRP FAMILY TRANSCRIPTIONAL REGULATORY PROTEIN"/>
    <property type="match status" value="1"/>
</dbReference>
<dbReference type="SUPFAM" id="SSF51206">
    <property type="entry name" value="cAMP-binding domain-like"/>
    <property type="match status" value="2"/>
</dbReference>
<dbReference type="CDD" id="cd00038">
    <property type="entry name" value="CAP_ED"/>
    <property type="match status" value="2"/>
</dbReference>
<dbReference type="PROSITE" id="PS50042">
    <property type="entry name" value="CNMP_BINDING_3"/>
    <property type="match status" value="2"/>
</dbReference>
<organism evidence="2 3">
    <name type="scientific">Treponema lecithinolyticum ATCC 700332</name>
    <dbReference type="NCBI Taxonomy" id="1321815"/>
    <lineage>
        <taxon>Bacteria</taxon>
        <taxon>Pseudomonadati</taxon>
        <taxon>Spirochaetota</taxon>
        <taxon>Spirochaetia</taxon>
        <taxon>Spirochaetales</taxon>
        <taxon>Treponemataceae</taxon>
        <taxon>Treponema</taxon>
    </lineage>
</organism>
<dbReference type="Proteomes" id="UP000016649">
    <property type="component" value="Unassembled WGS sequence"/>
</dbReference>
<dbReference type="PANTHER" id="PTHR24567:SF74">
    <property type="entry name" value="HTH-TYPE TRANSCRIPTIONAL REGULATOR ARCR"/>
    <property type="match status" value="1"/>
</dbReference>
<gene>
    <name evidence="2" type="ORF">HMPREF9193_00419</name>
</gene>